<feature type="transmembrane region" description="Helical" evidence="17">
    <location>
        <begin position="366"/>
        <end position="383"/>
    </location>
</feature>
<evidence type="ECO:0000256" key="6">
    <source>
        <dbReference type="ARBA" id="ARBA00022475"/>
    </source>
</evidence>
<evidence type="ECO:0000256" key="4">
    <source>
        <dbReference type="ARBA" id="ARBA00012207"/>
    </source>
</evidence>
<evidence type="ECO:0000256" key="12">
    <source>
        <dbReference type="ARBA" id="ARBA00042148"/>
    </source>
</evidence>
<dbReference type="InterPro" id="IPR029044">
    <property type="entry name" value="Nucleotide-diphossugar_trans"/>
</dbReference>
<gene>
    <name evidence="19" type="ordered locus">FsymDg_3085</name>
</gene>
<comment type="function">
    <text evidence="10">Glycosaminoglycan synthesis. The hyaluronic acid capsule is involved in the pathogenicity of group A Streptococci; it may be the major virulence determinant.</text>
</comment>
<keyword evidence="20" id="KW-1185">Reference proteome</keyword>
<organism evidence="19 20">
    <name type="scientific">Candidatus Protofrankia datiscae</name>
    <dbReference type="NCBI Taxonomy" id="2716812"/>
    <lineage>
        <taxon>Bacteria</taxon>
        <taxon>Bacillati</taxon>
        <taxon>Actinomycetota</taxon>
        <taxon>Actinomycetes</taxon>
        <taxon>Frankiales</taxon>
        <taxon>Frankiaceae</taxon>
        <taxon>Protofrankia</taxon>
    </lineage>
</organism>
<comment type="catalytic activity">
    <reaction evidence="14">
        <text>[hyaluronan](n) + UDP-N-acetyl-alpha-D-glucosamine = N-acetyl-beta-D-glucosaminyl-(1-&gt;4)-[hyaluronan](n) + UDP + H(+)</text>
        <dbReference type="Rhea" id="RHEA:20465"/>
        <dbReference type="Rhea" id="RHEA-COMP:12583"/>
        <dbReference type="Rhea" id="RHEA-COMP:12585"/>
        <dbReference type="ChEBI" id="CHEBI:15378"/>
        <dbReference type="ChEBI" id="CHEBI:57705"/>
        <dbReference type="ChEBI" id="CHEBI:58223"/>
        <dbReference type="ChEBI" id="CHEBI:132153"/>
        <dbReference type="ChEBI" id="CHEBI:132154"/>
        <dbReference type="EC" id="2.4.1.212"/>
    </reaction>
</comment>
<dbReference type="InterPro" id="IPR001173">
    <property type="entry name" value="Glyco_trans_2-like"/>
</dbReference>
<feature type="domain" description="Glycosyltransferase 2-like" evidence="18">
    <location>
        <begin position="57"/>
        <end position="223"/>
    </location>
</feature>
<evidence type="ECO:0000256" key="9">
    <source>
        <dbReference type="ARBA" id="ARBA00023136"/>
    </source>
</evidence>
<evidence type="ECO:0000256" key="17">
    <source>
        <dbReference type="SAM" id="Phobius"/>
    </source>
</evidence>
<accession>F8AXP1</accession>
<dbReference type="GO" id="GO:0050501">
    <property type="term" value="F:hyaluronan synthase activity"/>
    <property type="evidence" value="ECO:0007669"/>
    <property type="project" value="UniProtKB-EC"/>
</dbReference>
<evidence type="ECO:0000256" key="13">
    <source>
        <dbReference type="ARBA" id="ARBA00043237"/>
    </source>
</evidence>
<reference evidence="19 20" key="1">
    <citation type="submission" date="2011-05" db="EMBL/GenBank/DDBJ databases">
        <title>Complete sequence of chromosome of Frankia symbiont of Datisca glomerata.</title>
        <authorList>
            <consortium name="US DOE Joint Genome Institute"/>
            <person name="Lucas S."/>
            <person name="Han J."/>
            <person name="Lapidus A."/>
            <person name="Cheng J.-F."/>
            <person name="Goodwin L."/>
            <person name="Pitluck S."/>
            <person name="Peters L."/>
            <person name="Mikhailova N."/>
            <person name="Chertkov O."/>
            <person name="Teshima H."/>
            <person name="Han C."/>
            <person name="Tapia R."/>
            <person name="Land M."/>
            <person name="Hauser L."/>
            <person name="Kyrpides N."/>
            <person name="Ivanova N."/>
            <person name="Pagani I."/>
            <person name="Berry A."/>
            <person name="Pawlowski K."/>
            <person name="Persson T."/>
            <person name="Vanden Heuvel B."/>
            <person name="Benson D."/>
            <person name="Woyke T."/>
        </authorList>
    </citation>
    <scope>NUCLEOTIDE SEQUENCE [LARGE SCALE GENOMIC DNA]</scope>
    <source>
        <strain evidence="20">4085684</strain>
    </source>
</reference>
<evidence type="ECO:0000256" key="3">
    <source>
        <dbReference type="ARBA" id="ARBA00006782"/>
    </source>
</evidence>
<feature type="transmembrane region" description="Helical" evidence="17">
    <location>
        <begin position="315"/>
        <end position="334"/>
    </location>
</feature>
<evidence type="ECO:0000256" key="1">
    <source>
        <dbReference type="ARBA" id="ARBA00004236"/>
    </source>
</evidence>
<evidence type="ECO:0000256" key="14">
    <source>
        <dbReference type="ARBA" id="ARBA00047709"/>
    </source>
</evidence>
<dbReference type="AlphaFoldDB" id="F8AXP1"/>
<dbReference type="Proteomes" id="UP000001549">
    <property type="component" value="Chromosome"/>
</dbReference>
<feature type="region of interest" description="Disordered" evidence="16">
    <location>
        <begin position="408"/>
        <end position="437"/>
    </location>
</feature>
<evidence type="ECO:0000313" key="19">
    <source>
        <dbReference type="EMBL" id="AEH10397.1"/>
    </source>
</evidence>
<dbReference type="RefSeq" id="WP_013874295.1">
    <property type="nucleotide sequence ID" value="NC_015656.1"/>
</dbReference>
<protein>
    <recommendedName>
        <fullName evidence="11">Hyaluronan synthase</fullName>
        <ecNumber evidence="4">2.4.1.212</ecNumber>
    </recommendedName>
    <alternativeName>
        <fullName evidence="13">Hyaluronate synthase</fullName>
    </alternativeName>
    <alternativeName>
        <fullName evidence="12">Hyaluronic acid synthase</fullName>
    </alternativeName>
</protein>
<keyword evidence="9 17" id="KW-0472">Membrane</keyword>
<evidence type="ECO:0000256" key="10">
    <source>
        <dbReference type="ARBA" id="ARBA00037408"/>
    </source>
</evidence>
<dbReference type="EMBL" id="CP002801">
    <property type="protein sequence ID" value="AEH10397.1"/>
    <property type="molecule type" value="Genomic_DNA"/>
</dbReference>
<dbReference type="NCBIfam" id="TIGR04242">
    <property type="entry name" value="nodulat_NodC"/>
    <property type="match status" value="1"/>
</dbReference>
<dbReference type="EC" id="2.4.1.212" evidence="4"/>
<dbReference type="STRING" id="656024.FsymDg_3085"/>
<dbReference type="GO" id="GO:0005886">
    <property type="term" value="C:plasma membrane"/>
    <property type="evidence" value="ECO:0007669"/>
    <property type="project" value="UniProtKB-SubCell"/>
</dbReference>
<dbReference type="KEGG" id="fsy:FsymDg_3085"/>
<dbReference type="eggNOG" id="COG1215">
    <property type="taxonomic scope" value="Bacteria"/>
</dbReference>
<dbReference type="HOGENOM" id="CLU_029695_4_2_11"/>
<feature type="transmembrane region" description="Helical" evidence="17">
    <location>
        <begin position="340"/>
        <end position="359"/>
    </location>
</feature>
<dbReference type="CDD" id="cd06423">
    <property type="entry name" value="CESA_like"/>
    <property type="match status" value="1"/>
</dbReference>
<keyword evidence="7 19" id="KW-0328">Glycosyltransferase</keyword>
<keyword evidence="8 19" id="KW-0808">Transferase</keyword>
<keyword evidence="17" id="KW-1133">Transmembrane helix</keyword>
<keyword evidence="17" id="KW-0812">Transmembrane</keyword>
<feature type="compositionally biased region" description="Polar residues" evidence="16">
    <location>
        <begin position="427"/>
        <end position="437"/>
    </location>
</feature>
<evidence type="ECO:0000256" key="11">
    <source>
        <dbReference type="ARBA" id="ARBA00040508"/>
    </source>
</evidence>
<evidence type="ECO:0000256" key="16">
    <source>
        <dbReference type="SAM" id="MobiDB-lite"/>
    </source>
</evidence>
<dbReference type="GO" id="GO:0085029">
    <property type="term" value="P:extracellular matrix assembly"/>
    <property type="evidence" value="ECO:0007669"/>
    <property type="project" value="TreeGrafter"/>
</dbReference>
<evidence type="ECO:0000256" key="5">
    <source>
        <dbReference type="ARBA" id="ARBA00022458"/>
    </source>
</evidence>
<proteinExistence type="inferred from homology"/>
<evidence type="ECO:0000256" key="15">
    <source>
        <dbReference type="ARBA" id="ARBA00048168"/>
    </source>
</evidence>
<dbReference type="Gene3D" id="3.90.550.10">
    <property type="entry name" value="Spore Coat Polysaccharide Biosynthesis Protein SpsA, Chain A"/>
    <property type="match status" value="1"/>
</dbReference>
<evidence type="ECO:0000256" key="2">
    <source>
        <dbReference type="ARBA" id="ARBA00004698"/>
    </source>
</evidence>
<comment type="pathway">
    <text evidence="2">Glycan biosynthesis; hyaluronan biosynthesis.</text>
</comment>
<dbReference type="PANTHER" id="PTHR22913:SF12">
    <property type="entry name" value="MANNURONAN SYNTHASE"/>
    <property type="match status" value="1"/>
</dbReference>
<evidence type="ECO:0000313" key="20">
    <source>
        <dbReference type="Proteomes" id="UP000001549"/>
    </source>
</evidence>
<evidence type="ECO:0000259" key="18">
    <source>
        <dbReference type="Pfam" id="PF00535"/>
    </source>
</evidence>
<evidence type="ECO:0000256" key="8">
    <source>
        <dbReference type="ARBA" id="ARBA00022679"/>
    </source>
</evidence>
<dbReference type="PANTHER" id="PTHR22913">
    <property type="entry name" value="HYALURONAN SYNTHASE"/>
    <property type="match status" value="1"/>
</dbReference>
<comment type="subcellular location">
    <subcellularLocation>
        <location evidence="1">Cell membrane</location>
    </subcellularLocation>
</comment>
<dbReference type="InterPro" id="IPR026463">
    <property type="entry name" value="Chitooligosach_Synthase_NodC"/>
</dbReference>
<keyword evidence="6" id="KW-1003">Cell membrane</keyword>
<dbReference type="GO" id="GO:0030213">
    <property type="term" value="P:hyaluronan biosynthetic process"/>
    <property type="evidence" value="ECO:0007669"/>
    <property type="project" value="TreeGrafter"/>
</dbReference>
<dbReference type="SUPFAM" id="SSF53448">
    <property type="entry name" value="Nucleotide-diphospho-sugar transferases"/>
    <property type="match status" value="1"/>
</dbReference>
<name>F8AXP1_9ACTN</name>
<evidence type="ECO:0000256" key="7">
    <source>
        <dbReference type="ARBA" id="ARBA00022676"/>
    </source>
</evidence>
<comment type="similarity">
    <text evidence="3">Belongs to the NodC/HAS family.</text>
</comment>
<dbReference type="Pfam" id="PF00535">
    <property type="entry name" value="Glycos_transf_2"/>
    <property type="match status" value="1"/>
</dbReference>
<keyword evidence="5" id="KW-0536">Nodulation</keyword>
<sequence>MSTAVSILSTANMIVPSSYATLAIGYQGAKTFYARRAYRPTTTHHADPCDSLPSVDVIIPCYHEDPLTLAACLRSVAAQDYQGELRVYLVDDGSTNRDRLEPVYDTYAGDARFTFLLLPHNVGKRKAQVAAIRRSAGDLVVNVDSDTTIEPDVVRKLAAKMTDPAVGAAMGQMVARNRRATWLTRLIDMEYWIACNEERAAQAEFGAVMCCCGPCTVYRRSVLLQVLDQYETQLFRGRPSDFGEDRHLTILMLKAGLRTEYVPDATAATVVPERLRPYLRQQLRWARSTYRDTLLAIRLLPRLGRYLMLDVVGQNLAPLLLALTVLTGFAQVAATATIPWWPILVITAVTLISCCCAAWHTRQARFFAFALHTFINIFLLLPLKAYAICTLSNASWESRVIPTAAPGGYEKRAPTAVLPTQPVPAPNSASTTSPLSS</sequence>
<comment type="catalytic activity">
    <reaction evidence="15">
        <text>N-acetyl-beta-D-glucosaminyl-(1-&gt;4)-[hyaluronan](n) + UDP-alpha-D-glucuronate = [hyaluronan](n+1) + UDP + H(+)</text>
        <dbReference type="Rhea" id="RHEA:12528"/>
        <dbReference type="Rhea" id="RHEA-COMP:12585"/>
        <dbReference type="Rhea" id="RHEA-COMP:12587"/>
        <dbReference type="ChEBI" id="CHEBI:15378"/>
        <dbReference type="ChEBI" id="CHEBI:58052"/>
        <dbReference type="ChEBI" id="CHEBI:58223"/>
        <dbReference type="ChEBI" id="CHEBI:132153"/>
        <dbReference type="ChEBI" id="CHEBI:132154"/>
        <dbReference type="EC" id="2.4.1.212"/>
    </reaction>
</comment>